<organism evidence="1 2">
    <name type="scientific">Lusitaniella coriacea LEGE 07157</name>
    <dbReference type="NCBI Taxonomy" id="945747"/>
    <lineage>
        <taxon>Bacteria</taxon>
        <taxon>Bacillati</taxon>
        <taxon>Cyanobacteriota</taxon>
        <taxon>Cyanophyceae</taxon>
        <taxon>Spirulinales</taxon>
        <taxon>Lusitaniellaceae</taxon>
        <taxon>Lusitaniella</taxon>
    </lineage>
</organism>
<sequence>METALALIAISTLSGLMFGKLGEKPKKAPPKDNDELVYKIEVKRPKPKKD</sequence>
<evidence type="ECO:0000313" key="1">
    <source>
        <dbReference type="EMBL" id="MBE9114562.1"/>
    </source>
</evidence>
<name>A0A8J7DSQ6_9CYAN</name>
<accession>A0A8J7DSQ6</accession>
<proteinExistence type="predicted"/>
<gene>
    <name evidence="1" type="ORF">IQ249_01510</name>
</gene>
<reference evidence="1" key="1">
    <citation type="submission" date="2020-10" db="EMBL/GenBank/DDBJ databases">
        <authorList>
            <person name="Castelo-Branco R."/>
            <person name="Eusebio N."/>
            <person name="Adriana R."/>
            <person name="Vieira A."/>
            <person name="Brugerolle De Fraissinette N."/>
            <person name="Rezende De Castro R."/>
            <person name="Schneider M.P."/>
            <person name="Vasconcelos V."/>
            <person name="Leao P.N."/>
        </authorList>
    </citation>
    <scope>NUCLEOTIDE SEQUENCE</scope>
    <source>
        <strain evidence="1">LEGE 07157</strain>
    </source>
</reference>
<dbReference type="EMBL" id="JADEWZ010000002">
    <property type="protein sequence ID" value="MBE9114562.1"/>
    <property type="molecule type" value="Genomic_DNA"/>
</dbReference>
<keyword evidence="2" id="KW-1185">Reference proteome</keyword>
<dbReference type="RefSeq" id="WP_194027656.1">
    <property type="nucleotide sequence ID" value="NZ_JADEWZ010000002.1"/>
</dbReference>
<comment type="caution">
    <text evidence="1">The sequence shown here is derived from an EMBL/GenBank/DDBJ whole genome shotgun (WGS) entry which is preliminary data.</text>
</comment>
<dbReference type="Proteomes" id="UP000654482">
    <property type="component" value="Unassembled WGS sequence"/>
</dbReference>
<protein>
    <submittedName>
        <fullName evidence="1">Uncharacterized protein</fullName>
    </submittedName>
</protein>
<dbReference type="AlphaFoldDB" id="A0A8J7DSQ6"/>
<evidence type="ECO:0000313" key="2">
    <source>
        <dbReference type="Proteomes" id="UP000654482"/>
    </source>
</evidence>